<evidence type="ECO:0000313" key="3">
    <source>
        <dbReference type="Proteomes" id="UP001289615"/>
    </source>
</evidence>
<evidence type="ECO:0000256" key="1">
    <source>
        <dbReference type="SAM" id="Phobius"/>
    </source>
</evidence>
<dbReference type="RefSeq" id="WP_322610831.1">
    <property type="nucleotide sequence ID" value="NZ_JAXLNX010000005.1"/>
</dbReference>
<feature type="transmembrane region" description="Helical" evidence="1">
    <location>
        <begin position="44"/>
        <end position="64"/>
    </location>
</feature>
<name>A0ABU5NI56_9BACI</name>
<accession>A0ABU5NI56</accession>
<keyword evidence="1" id="KW-1133">Transmembrane helix</keyword>
<proteinExistence type="predicted"/>
<evidence type="ECO:0008006" key="4">
    <source>
        <dbReference type="Google" id="ProtNLM"/>
    </source>
</evidence>
<feature type="transmembrane region" description="Helical" evidence="1">
    <location>
        <begin position="276"/>
        <end position="302"/>
    </location>
</feature>
<organism evidence="2 3">
    <name type="scientific">Lysinibacillus irui</name>
    <dbReference type="NCBI Taxonomy" id="2998077"/>
    <lineage>
        <taxon>Bacteria</taxon>
        <taxon>Bacillati</taxon>
        <taxon>Bacillota</taxon>
        <taxon>Bacilli</taxon>
        <taxon>Bacillales</taxon>
        <taxon>Bacillaceae</taxon>
        <taxon>Lysinibacillus</taxon>
    </lineage>
</organism>
<evidence type="ECO:0000313" key="2">
    <source>
        <dbReference type="EMBL" id="MEA0975680.1"/>
    </source>
</evidence>
<keyword evidence="1" id="KW-0812">Transmembrane</keyword>
<keyword evidence="3" id="KW-1185">Reference proteome</keyword>
<dbReference type="Proteomes" id="UP001289615">
    <property type="component" value="Unassembled WGS sequence"/>
</dbReference>
<feature type="transmembrane region" description="Helical" evidence="1">
    <location>
        <begin position="247"/>
        <end position="264"/>
    </location>
</feature>
<keyword evidence="1" id="KW-0472">Membrane</keyword>
<reference evidence="2 3" key="1">
    <citation type="submission" date="2023-12" db="EMBL/GenBank/DDBJ databases">
        <title>Genome comparison identifies genes involved in endophytic behavior of Lysinibacillus irui and provides insights into its role as a plant-growth promoting bacterium.</title>
        <authorList>
            <person name="Hilario S."/>
            <person name="Matos I."/>
            <person name="Goncalves M.F.M."/>
            <person name="Pardo C.A."/>
            <person name="Santos M.J."/>
        </authorList>
    </citation>
    <scope>NUCLEOTIDE SEQUENCE [LARGE SCALE GENOMIC DNA]</scope>
    <source>
        <strain evidence="2 3">B3</strain>
    </source>
</reference>
<gene>
    <name evidence="2" type="ORF">U6C28_05160</name>
</gene>
<feature type="transmembrane region" description="Helical" evidence="1">
    <location>
        <begin position="334"/>
        <end position="355"/>
    </location>
</feature>
<comment type="caution">
    <text evidence="2">The sequence shown here is derived from an EMBL/GenBank/DDBJ whole genome shotgun (WGS) entry which is preliminary data.</text>
</comment>
<sequence>MLKGKTHDTNSTTLNRVVFFAMSFSMFISAGISIIGAISINSLFGYFFFGGLGGIFLFIVYKLFQQIKFQGSYESFGIDLDKGVFWRAKMHANKTSPLETLEIPFSQVTTILLAPYEISTQVQRSDVYYHYYYDVPYILIVYNLDQEKQLLVITFKTNTDANKWLQASIETGCSVEVTDELVNLVLISPHPVELIENGLFKKELHFNGNVNNYIQADERDYRRHQYFPTQTEETVDFSQYVTFPLKAWQALASIIVLFYSIFFIEKYIFKFPNQKAILFHTNIGMILGFAIVFLGILLFGYALKRGFSYAYVIYIFTVLMMLSTVSNPTLSDDALGYMDVFIIGSIPFFIVLYFLRKKKPAHHHFTVIEKKKRLRYKDQLEKKTSI</sequence>
<feature type="transmembrane region" description="Helical" evidence="1">
    <location>
        <begin position="17"/>
        <end position="38"/>
    </location>
</feature>
<feature type="transmembrane region" description="Helical" evidence="1">
    <location>
        <begin position="309"/>
        <end position="328"/>
    </location>
</feature>
<dbReference type="EMBL" id="JAXUIA010000002">
    <property type="protein sequence ID" value="MEA0975680.1"/>
    <property type="molecule type" value="Genomic_DNA"/>
</dbReference>
<protein>
    <recommendedName>
        <fullName evidence="4">DUF2207 domain-containing protein</fullName>
    </recommendedName>
</protein>